<evidence type="ECO:0000313" key="2">
    <source>
        <dbReference type="Proteomes" id="UP000095284"/>
    </source>
</evidence>
<reference evidence="1" key="2">
    <citation type="submission" date="2020-09" db="EMBL/GenBank/DDBJ databases">
        <authorList>
            <person name="Kikuchi T."/>
        </authorList>
    </citation>
    <scope>NUCLEOTIDE SEQUENCE</scope>
    <source>
        <strain evidence="1">Ka4C1</strain>
    </source>
</reference>
<evidence type="ECO:0000313" key="3">
    <source>
        <dbReference type="Proteomes" id="UP000659654"/>
    </source>
</evidence>
<dbReference type="Proteomes" id="UP000095284">
    <property type="component" value="Unplaced"/>
</dbReference>
<dbReference type="AlphaFoldDB" id="A0A1I7RMU3"/>
<reference evidence="4" key="1">
    <citation type="submission" date="2016-11" db="UniProtKB">
        <authorList>
            <consortium name="WormBaseParasite"/>
        </authorList>
    </citation>
    <scope>IDENTIFICATION</scope>
</reference>
<dbReference type="SMR" id="A0A1I7RMU3"/>
<name>A0A1I7RMU3_BURXY</name>
<dbReference type="EMBL" id="CAJFDI010000005">
    <property type="protein sequence ID" value="CAD5232681.1"/>
    <property type="molecule type" value="Genomic_DNA"/>
</dbReference>
<organism evidence="2 4">
    <name type="scientific">Bursaphelenchus xylophilus</name>
    <name type="common">Pinewood nematode worm</name>
    <name type="synonym">Aphelenchoides xylophilus</name>
    <dbReference type="NCBI Taxonomy" id="6326"/>
    <lineage>
        <taxon>Eukaryota</taxon>
        <taxon>Metazoa</taxon>
        <taxon>Ecdysozoa</taxon>
        <taxon>Nematoda</taxon>
        <taxon>Chromadorea</taxon>
        <taxon>Rhabditida</taxon>
        <taxon>Tylenchina</taxon>
        <taxon>Tylenchomorpha</taxon>
        <taxon>Aphelenchoidea</taxon>
        <taxon>Aphelenchoididae</taxon>
        <taxon>Bursaphelenchus</taxon>
    </lineage>
</organism>
<dbReference type="WBParaSite" id="BXY_0202900.1">
    <property type="protein sequence ID" value="BXY_0202900.1"/>
    <property type="gene ID" value="BXY_0202900"/>
</dbReference>
<sequence length="134" mass="15394">MCRARKATAAKSAKAKKAIQKPDTYASLMKKIINDKIIEEFEEDSKENSKPITRSQKAIKAEPIEIVKEEPVQIKAEVENVKEEPLSPRKPSILLCECCSPPMEKYSTEHMHQFYNPASAFNQMHRLPVSYDWE</sequence>
<proteinExistence type="predicted"/>
<accession>A0A1I7RMU3</accession>
<protein>
    <submittedName>
        <fullName evidence="1">(pine wood nematode) hypothetical protein</fullName>
    </submittedName>
</protein>
<dbReference type="Proteomes" id="UP000659654">
    <property type="component" value="Unassembled WGS sequence"/>
</dbReference>
<evidence type="ECO:0000313" key="4">
    <source>
        <dbReference type="WBParaSite" id="BXY_0202900.1"/>
    </source>
</evidence>
<keyword evidence="3" id="KW-1185">Reference proteome</keyword>
<evidence type="ECO:0000313" key="1">
    <source>
        <dbReference type="EMBL" id="CAD5232681.1"/>
    </source>
</evidence>
<dbReference type="EMBL" id="CAJFCV020000005">
    <property type="protein sequence ID" value="CAG9125464.1"/>
    <property type="molecule type" value="Genomic_DNA"/>
</dbReference>
<gene>
    <name evidence="1" type="ORF">BXYJ_LOCUS12772</name>
</gene>
<dbReference type="Proteomes" id="UP000582659">
    <property type="component" value="Unassembled WGS sequence"/>
</dbReference>